<protein>
    <recommendedName>
        <fullName evidence="2">thioredoxin-dependent peroxiredoxin</fullName>
        <ecNumber evidence="2">1.11.1.24</ecNumber>
    </recommendedName>
    <alternativeName>
        <fullName evidence="8">Thioredoxin peroxidase</fullName>
    </alternativeName>
</protein>
<evidence type="ECO:0000256" key="3">
    <source>
        <dbReference type="ARBA" id="ARBA00022559"/>
    </source>
</evidence>
<evidence type="ECO:0000256" key="11">
    <source>
        <dbReference type="PIRSR" id="PIRSR000239-1"/>
    </source>
</evidence>
<dbReference type="InterPro" id="IPR036249">
    <property type="entry name" value="Thioredoxin-like_sf"/>
</dbReference>
<comment type="similarity">
    <text evidence="9">Belongs to the peroxiredoxin family. BCP/PrxQ subfamily.</text>
</comment>
<name>A0AA37BR98_9ARCH</name>
<accession>A0AA37BR98</accession>
<evidence type="ECO:0000256" key="10">
    <source>
        <dbReference type="ARBA" id="ARBA00049091"/>
    </source>
</evidence>
<evidence type="ECO:0000313" key="14">
    <source>
        <dbReference type="Proteomes" id="UP000632195"/>
    </source>
</evidence>
<comment type="catalytic activity">
    <reaction evidence="10">
        <text>a hydroperoxide + [thioredoxin]-dithiol = an alcohol + [thioredoxin]-disulfide + H2O</text>
        <dbReference type="Rhea" id="RHEA:62620"/>
        <dbReference type="Rhea" id="RHEA-COMP:10698"/>
        <dbReference type="Rhea" id="RHEA-COMP:10700"/>
        <dbReference type="ChEBI" id="CHEBI:15377"/>
        <dbReference type="ChEBI" id="CHEBI:29950"/>
        <dbReference type="ChEBI" id="CHEBI:30879"/>
        <dbReference type="ChEBI" id="CHEBI:35924"/>
        <dbReference type="ChEBI" id="CHEBI:50058"/>
        <dbReference type="EC" id="1.11.1.24"/>
    </reaction>
</comment>
<keyword evidence="7" id="KW-0676">Redox-active center</keyword>
<dbReference type="EMBL" id="BMNY01000001">
    <property type="protein sequence ID" value="GGM72540.1"/>
    <property type="molecule type" value="Genomic_DNA"/>
</dbReference>
<reference evidence="13" key="1">
    <citation type="journal article" date="2014" name="Int. J. Syst. Evol. Microbiol.">
        <title>Complete genome sequence of Corynebacterium casei LMG S-19264T (=DSM 44701T), isolated from a smear-ripened cheese.</title>
        <authorList>
            <consortium name="US DOE Joint Genome Institute (JGI-PGF)"/>
            <person name="Walter F."/>
            <person name="Albersmeier A."/>
            <person name="Kalinowski J."/>
            <person name="Ruckert C."/>
        </authorList>
    </citation>
    <scope>NUCLEOTIDE SEQUENCE</scope>
    <source>
        <strain evidence="13">JCM 13583</strain>
    </source>
</reference>
<keyword evidence="5" id="KW-0560">Oxidoreductase</keyword>
<dbReference type="InterPro" id="IPR000866">
    <property type="entry name" value="AhpC/TSA"/>
</dbReference>
<evidence type="ECO:0000256" key="1">
    <source>
        <dbReference type="ARBA" id="ARBA00011245"/>
    </source>
</evidence>
<evidence type="ECO:0000256" key="2">
    <source>
        <dbReference type="ARBA" id="ARBA00013017"/>
    </source>
</evidence>
<dbReference type="SUPFAM" id="SSF52833">
    <property type="entry name" value="Thioredoxin-like"/>
    <property type="match status" value="1"/>
</dbReference>
<dbReference type="CDD" id="cd03017">
    <property type="entry name" value="PRX_BCP"/>
    <property type="match status" value="1"/>
</dbReference>
<dbReference type="FunFam" id="3.40.30.10:FF:000007">
    <property type="entry name" value="Thioredoxin-dependent thiol peroxidase"/>
    <property type="match status" value="1"/>
</dbReference>
<dbReference type="InterPro" id="IPR024706">
    <property type="entry name" value="Peroxiredoxin_AhpC-typ"/>
</dbReference>
<keyword evidence="3" id="KW-0575">Peroxidase</keyword>
<dbReference type="GO" id="GO:0045454">
    <property type="term" value="P:cell redox homeostasis"/>
    <property type="evidence" value="ECO:0007669"/>
    <property type="project" value="TreeGrafter"/>
</dbReference>
<evidence type="ECO:0000259" key="12">
    <source>
        <dbReference type="PROSITE" id="PS51352"/>
    </source>
</evidence>
<evidence type="ECO:0000256" key="9">
    <source>
        <dbReference type="ARBA" id="ARBA00038489"/>
    </source>
</evidence>
<organism evidence="13 14">
    <name type="scientific">Thermogymnomonas acidicola</name>
    <dbReference type="NCBI Taxonomy" id="399579"/>
    <lineage>
        <taxon>Archaea</taxon>
        <taxon>Methanobacteriati</taxon>
        <taxon>Thermoplasmatota</taxon>
        <taxon>Thermoplasmata</taxon>
        <taxon>Thermoplasmatales</taxon>
        <taxon>Thermogymnomonas</taxon>
    </lineage>
</organism>
<dbReference type="InterPro" id="IPR013766">
    <property type="entry name" value="Thioredoxin_domain"/>
</dbReference>
<keyword evidence="6" id="KW-1015">Disulfide bond</keyword>
<evidence type="ECO:0000256" key="4">
    <source>
        <dbReference type="ARBA" id="ARBA00022862"/>
    </source>
</evidence>
<dbReference type="RefSeq" id="WP_188680572.1">
    <property type="nucleotide sequence ID" value="NZ_BMNY01000001.1"/>
</dbReference>
<sequence>MVLKVGTKAPDFTLKDENNQDVTLTSLLSKGPVVLYFYPKDETPGCTAEACEFRDNWDEITKLGAVVAGVSSDSVESHRKFKEHHNLKHILLSDPEKKVRKAYDAGGLLLPGRVTYVIAQDGTIVHAYESQMNARQHVKEAIEGLKRIDAGAKSPA</sequence>
<dbReference type="Gene3D" id="3.40.30.10">
    <property type="entry name" value="Glutaredoxin"/>
    <property type="match status" value="1"/>
</dbReference>
<dbReference type="PANTHER" id="PTHR42801">
    <property type="entry name" value="THIOREDOXIN-DEPENDENT PEROXIDE REDUCTASE"/>
    <property type="match status" value="1"/>
</dbReference>
<gene>
    <name evidence="13" type="ORF">GCM10007108_08350</name>
</gene>
<feature type="active site" description="Cysteine sulfenic acid (-SOH) intermediate; for peroxidase activity" evidence="11">
    <location>
        <position position="46"/>
    </location>
</feature>
<evidence type="ECO:0000313" key="13">
    <source>
        <dbReference type="EMBL" id="GGM72540.1"/>
    </source>
</evidence>
<evidence type="ECO:0000256" key="8">
    <source>
        <dbReference type="ARBA" id="ARBA00032824"/>
    </source>
</evidence>
<evidence type="ECO:0000256" key="6">
    <source>
        <dbReference type="ARBA" id="ARBA00023157"/>
    </source>
</evidence>
<dbReference type="EC" id="1.11.1.24" evidence="2"/>
<proteinExistence type="inferred from homology"/>
<dbReference type="GO" id="GO:0034599">
    <property type="term" value="P:cellular response to oxidative stress"/>
    <property type="evidence" value="ECO:0007669"/>
    <property type="project" value="TreeGrafter"/>
</dbReference>
<dbReference type="PROSITE" id="PS51352">
    <property type="entry name" value="THIOREDOXIN_2"/>
    <property type="match status" value="1"/>
</dbReference>
<dbReference type="Pfam" id="PF00578">
    <property type="entry name" value="AhpC-TSA"/>
    <property type="match status" value="1"/>
</dbReference>
<keyword evidence="4" id="KW-0049">Antioxidant</keyword>
<keyword evidence="14" id="KW-1185">Reference proteome</keyword>
<dbReference type="AlphaFoldDB" id="A0AA37BR98"/>
<reference evidence="13" key="2">
    <citation type="submission" date="2022-09" db="EMBL/GenBank/DDBJ databases">
        <authorList>
            <person name="Sun Q."/>
            <person name="Ohkuma M."/>
        </authorList>
    </citation>
    <scope>NUCLEOTIDE SEQUENCE</scope>
    <source>
        <strain evidence="13">JCM 13583</strain>
    </source>
</reference>
<dbReference type="PANTHER" id="PTHR42801:SF4">
    <property type="entry name" value="AHPC_TSA FAMILY PROTEIN"/>
    <property type="match status" value="1"/>
</dbReference>
<evidence type="ECO:0000256" key="7">
    <source>
        <dbReference type="ARBA" id="ARBA00023284"/>
    </source>
</evidence>
<comment type="subunit">
    <text evidence="1">Monomer.</text>
</comment>
<dbReference type="InterPro" id="IPR050924">
    <property type="entry name" value="Peroxiredoxin_BCP/PrxQ"/>
</dbReference>
<dbReference type="Proteomes" id="UP000632195">
    <property type="component" value="Unassembled WGS sequence"/>
</dbReference>
<dbReference type="GO" id="GO:0005737">
    <property type="term" value="C:cytoplasm"/>
    <property type="evidence" value="ECO:0007669"/>
    <property type="project" value="TreeGrafter"/>
</dbReference>
<evidence type="ECO:0000256" key="5">
    <source>
        <dbReference type="ARBA" id="ARBA00023002"/>
    </source>
</evidence>
<dbReference type="PIRSF" id="PIRSF000239">
    <property type="entry name" value="AHPC"/>
    <property type="match status" value="1"/>
</dbReference>
<dbReference type="GO" id="GO:0008379">
    <property type="term" value="F:thioredoxin peroxidase activity"/>
    <property type="evidence" value="ECO:0007669"/>
    <property type="project" value="TreeGrafter"/>
</dbReference>
<comment type="caution">
    <text evidence="13">The sequence shown here is derived from an EMBL/GenBank/DDBJ whole genome shotgun (WGS) entry which is preliminary data.</text>
</comment>
<feature type="domain" description="Thioredoxin" evidence="12">
    <location>
        <begin position="3"/>
        <end position="147"/>
    </location>
</feature>